<dbReference type="InterPro" id="IPR036259">
    <property type="entry name" value="MFS_trans_sf"/>
</dbReference>
<keyword evidence="3 4" id="KW-0472">Membrane</keyword>
<sequence length="397" mass="41015">MRAFRSLLSGASPFWLIAGILLIAANLRAPVTGVAPLLDLLRDHFHLSAGAAGLLTTLPLLGFALMSPAAARLGQHYGLGHTLFVAMLLLFIGILLRSSGPLIALFAGTVLIGGAIAVGNVLLPALVKRDFPDHVTTLTAAYALTMGIAAGLVSAVAIPLSGLGHNGWEIALASSAVLVLATLLVWWPQVRARARTAPPAHTAVPLAKSLWRYALAWQVTLFFGLNSLVYYVIISWLPAMLHEAGFSAATTGTLHGVLQIASALPGLVLIPLLRQREDLRAAAVTVTLLSLTGLAGLLLVPAWSLVWCIAYGFGAGAGIILALAFVSLRSASVGTAAALSGMAQCLGYLLAASGPTLTGLLHDASGSWAPILWLCMGCATIQAVLGLYAGGARRLGD</sequence>
<dbReference type="RefSeq" id="WP_008738096.1">
    <property type="nucleotide sequence ID" value="NZ_CP004387.1"/>
</dbReference>
<feature type="transmembrane region" description="Helical" evidence="4">
    <location>
        <begin position="135"/>
        <end position="158"/>
    </location>
</feature>
<dbReference type="PROSITE" id="PS50850">
    <property type="entry name" value="MFS"/>
    <property type="match status" value="1"/>
</dbReference>
<evidence type="ECO:0000256" key="2">
    <source>
        <dbReference type="ARBA" id="ARBA00022989"/>
    </source>
</evidence>
<dbReference type="Pfam" id="PF07690">
    <property type="entry name" value="MFS_1"/>
    <property type="match status" value="1"/>
</dbReference>
<evidence type="ECO:0000256" key="1">
    <source>
        <dbReference type="ARBA" id="ARBA00022692"/>
    </source>
</evidence>
<feature type="domain" description="Major facilitator superfamily (MFS) profile" evidence="5">
    <location>
        <begin position="14"/>
        <end position="394"/>
    </location>
</feature>
<dbReference type="KEGG" id="apac:S7S_03930"/>
<accession>A0A0B4XKU7</accession>
<proteinExistence type="predicted"/>
<dbReference type="EMBL" id="CP004387">
    <property type="protein sequence ID" value="AJD47208.1"/>
    <property type="molecule type" value="Genomic_DNA"/>
</dbReference>
<dbReference type="Gene3D" id="1.20.1250.20">
    <property type="entry name" value="MFS general substrate transporter like domains"/>
    <property type="match status" value="1"/>
</dbReference>
<evidence type="ECO:0000259" key="5">
    <source>
        <dbReference type="PROSITE" id="PS50850"/>
    </source>
</evidence>
<evidence type="ECO:0000256" key="3">
    <source>
        <dbReference type="ARBA" id="ARBA00023136"/>
    </source>
</evidence>
<dbReference type="Proteomes" id="UP000006764">
    <property type="component" value="Chromosome"/>
</dbReference>
<dbReference type="InterPro" id="IPR011701">
    <property type="entry name" value="MFS"/>
</dbReference>
<dbReference type="InterPro" id="IPR052524">
    <property type="entry name" value="MFS_Cyanate_Porter"/>
</dbReference>
<evidence type="ECO:0000313" key="7">
    <source>
        <dbReference type="Proteomes" id="UP000006764"/>
    </source>
</evidence>
<reference evidence="6 7" key="1">
    <citation type="journal article" date="2012" name="J. Bacteriol.">
        <title>Genome sequence of an alkane-degrading bacterium, Alcanivorax pacificus type strain W11-5, isolated from deep sea sediment.</title>
        <authorList>
            <person name="Lai Q."/>
            <person name="Shao Z."/>
        </authorList>
    </citation>
    <scope>NUCLEOTIDE SEQUENCE [LARGE SCALE GENOMIC DNA]</scope>
    <source>
        <strain evidence="6 7">W11-5</strain>
    </source>
</reference>
<feature type="transmembrane region" description="Helical" evidence="4">
    <location>
        <begin position="7"/>
        <end position="25"/>
    </location>
</feature>
<dbReference type="STRING" id="391936.S7S_03930"/>
<feature type="transmembrane region" description="Helical" evidence="4">
    <location>
        <begin position="45"/>
        <end position="65"/>
    </location>
</feature>
<keyword evidence="1 4" id="KW-0812">Transmembrane</keyword>
<evidence type="ECO:0000256" key="4">
    <source>
        <dbReference type="SAM" id="Phobius"/>
    </source>
</evidence>
<dbReference type="HOGENOM" id="CLU_038046_1_0_6"/>
<feature type="transmembrane region" description="Helical" evidence="4">
    <location>
        <begin position="333"/>
        <end position="351"/>
    </location>
</feature>
<dbReference type="OrthoDB" id="5317164at2"/>
<dbReference type="InterPro" id="IPR020846">
    <property type="entry name" value="MFS_dom"/>
</dbReference>
<name>A0A0B4XKU7_9GAMM</name>
<organism evidence="6 7">
    <name type="scientific">Isoalcanivorax pacificus W11-5</name>
    <dbReference type="NCBI Taxonomy" id="391936"/>
    <lineage>
        <taxon>Bacteria</taxon>
        <taxon>Pseudomonadati</taxon>
        <taxon>Pseudomonadota</taxon>
        <taxon>Gammaproteobacteria</taxon>
        <taxon>Oceanospirillales</taxon>
        <taxon>Alcanivoracaceae</taxon>
        <taxon>Isoalcanivorax</taxon>
    </lineage>
</organism>
<feature type="transmembrane region" description="Helical" evidence="4">
    <location>
        <begin position="279"/>
        <end position="298"/>
    </location>
</feature>
<feature type="transmembrane region" description="Helical" evidence="4">
    <location>
        <begin position="102"/>
        <end position="123"/>
    </location>
</feature>
<feature type="transmembrane region" description="Helical" evidence="4">
    <location>
        <begin position="371"/>
        <end position="391"/>
    </location>
</feature>
<dbReference type="AlphaFoldDB" id="A0A0B4XKU7"/>
<feature type="transmembrane region" description="Helical" evidence="4">
    <location>
        <begin position="304"/>
        <end position="326"/>
    </location>
</feature>
<gene>
    <name evidence="6" type="ORF">S7S_03930</name>
</gene>
<feature type="transmembrane region" description="Helical" evidence="4">
    <location>
        <begin position="253"/>
        <end position="272"/>
    </location>
</feature>
<dbReference type="PANTHER" id="PTHR23523">
    <property type="match status" value="1"/>
</dbReference>
<feature type="transmembrane region" description="Helical" evidence="4">
    <location>
        <begin position="77"/>
        <end position="96"/>
    </location>
</feature>
<keyword evidence="7" id="KW-1185">Reference proteome</keyword>
<dbReference type="SUPFAM" id="SSF103473">
    <property type="entry name" value="MFS general substrate transporter"/>
    <property type="match status" value="1"/>
</dbReference>
<dbReference type="PANTHER" id="PTHR23523:SF2">
    <property type="entry name" value="2-NITROIMIDAZOLE TRANSPORTER"/>
    <property type="match status" value="1"/>
</dbReference>
<protein>
    <recommendedName>
        <fullName evidence="5">Major facilitator superfamily (MFS) profile domain-containing protein</fullName>
    </recommendedName>
</protein>
<keyword evidence="2 4" id="KW-1133">Transmembrane helix</keyword>
<feature type="transmembrane region" description="Helical" evidence="4">
    <location>
        <begin position="210"/>
        <end position="233"/>
    </location>
</feature>
<dbReference type="GO" id="GO:0022857">
    <property type="term" value="F:transmembrane transporter activity"/>
    <property type="evidence" value="ECO:0007669"/>
    <property type="project" value="InterPro"/>
</dbReference>
<feature type="transmembrane region" description="Helical" evidence="4">
    <location>
        <begin position="170"/>
        <end position="189"/>
    </location>
</feature>
<evidence type="ECO:0000313" key="6">
    <source>
        <dbReference type="EMBL" id="AJD47208.1"/>
    </source>
</evidence>